<name>A0A232M5P7_9EURO</name>
<keyword evidence="4" id="KW-0472">Membrane</keyword>
<accession>A0A232M5P7</accession>
<keyword evidence="1" id="KW-0677">Repeat</keyword>
<feature type="domain" description="EMC2 TPR-like" evidence="5">
    <location>
        <begin position="102"/>
        <end position="200"/>
    </location>
</feature>
<dbReference type="PROSITE" id="PS50005">
    <property type="entry name" value="TPR"/>
    <property type="match status" value="1"/>
</dbReference>
<proteinExistence type="inferred from homology"/>
<protein>
    <recommendedName>
        <fullName evidence="4">ER membrane protein complex subunit 2</fullName>
    </recommendedName>
</protein>
<dbReference type="InterPro" id="IPR019734">
    <property type="entry name" value="TPR_rpt"/>
</dbReference>
<keyword evidence="4" id="KW-0256">Endoplasmic reticulum</keyword>
<dbReference type="EMBL" id="NPHW01002338">
    <property type="protein sequence ID" value="OXV11709.1"/>
    <property type="molecule type" value="Genomic_DNA"/>
</dbReference>
<evidence type="ECO:0000256" key="3">
    <source>
        <dbReference type="PROSITE-ProRule" id="PRU00339"/>
    </source>
</evidence>
<dbReference type="InterPro" id="IPR011990">
    <property type="entry name" value="TPR-like_helical_dom_sf"/>
</dbReference>
<evidence type="ECO:0000313" key="6">
    <source>
        <dbReference type="EMBL" id="OXV11709.1"/>
    </source>
</evidence>
<dbReference type="PANTHER" id="PTHR12760">
    <property type="entry name" value="TETRATRICOPEPTIDE REPEAT PROTEIN"/>
    <property type="match status" value="1"/>
</dbReference>
<dbReference type="Pfam" id="PF22890">
    <property type="entry name" value="TPR_EMC2"/>
    <property type="match status" value="1"/>
</dbReference>
<sequence>MASIEKSGISPSQGNSCDALNPSNPVAAVNLSQRAVSHSYSTRYFASEQLMFACLRIGDDKSAHDSFDQLATRFGKSNERIMGLQGLHQEATAHDKAALEAILRDYEKILSENPVNIPIFKRRIAILRSLSRATDAISALVEFLEAFPTNSEAWCELADLYLRQRMDSQAIFCLEEALLTAPNSWNLHALLGEVLYVSATSSEHQESSLVLLIRAMRHFCRSIELCVDYTRGFYGLKLVTSLLLQEPYVKEFSSTQANENNDVPAEEVVRKLHSLAATKLTGLNRIFQKSNEEQ</sequence>
<comment type="caution">
    <text evidence="6">The sequence shown here is derived from an EMBL/GenBank/DDBJ whole genome shotgun (WGS) entry which is preliminary data.</text>
</comment>
<reference evidence="6 7" key="1">
    <citation type="journal article" date="2015" name="Environ. Microbiol.">
        <title>Metagenome sequence of Elaphomyces granulatus from sporocarp tissue reveals Ascomycota ectomycorrhizal fingerprints of genome expansion and a Proteobacteria-rich microbiome.</title>
        <authorList>
            <person name="Quandt C.A."/>
            <person name="Kohler A."/>
            <person name="Hesse C.N."/>
            <person name="Sharpton T.J."/>
            <person name="Martin F."/>
            <person name="Spatafora J.W."/>
        </authorList>
    </citation>
    <scope>NUCLEOTIDE SEQUENCE [LARGE SCALE GENOMIC DNA]</scope>
    <source>
        <strain evidence="6 7">OSC145934</strain>
    </source>
</reference>
<feature type="repeat" description="TPR" evidence="3">
    <location>
        <begin position="151"/>
        <end position="184"/>
    </location>
</feature>
<dbReference type="AlphaFoldDB" id="A0A232M5P7"/>
<dbReference type="OrthoDB" id="124397at2759"/>
<dbReference type="Gene3D" id="1.25.40.10">
    <property type="entry name" value="Tetratricopeptide repeat domain"/>
    <property type="match status" value="1"/>
</dbReference>
<evidence type="ECO:0000256" key="1">
    <source>
        <dbReference type="ARBA" id="ARBA00022737"/>
    </source>
</evidence>
<comment type="subunit">
    <text evidence="4">Component of the ER membrane protein complex (EMC).</text>
</comment>
<comment type="function">
    <text evidence="4">Part of the endoplasmic reticulum membrane protein complex (EMC) that enables the energy-independent insertion into endoplasmic reticulum membranes of newly synthesized membrane proteins.</text>
</comment>
<comment type="subcellular location">
    <subcellularLocation>
        <location evidence="4">Endoplasmic reticulum membrane</location>
        <topology evidence="4">Peripheral membrane protein</topology>
        <orientation evidence="4">Cytoplasmic side</orientation>
    </subcellularLocation>
</comment>
<keyword evidence="7" id="KW-1185">Reference proteome</keyword>
<dbReference type="InterPro" id="IPR039856">
    <property type="entry name" value="EMC2-like"/>
</dbReference>
<evidence type="ECO:0000313" key="7">
    <source>
        <dbReference type="Proteomes" id="UP000243515"/>
    </source>
</evidence>
<dbReference type="Proteomes" id="UP000243515">
    <property type="component" value="Unassembled WGS sequence"/>
</dbReference>
<evidence type="ECO:0000259" key="5">
    <source>
        <dbReference type="Pfam" id="PF22890"/>
    </source>
</evidence>
<dbReference type="GO" id="GO:0072546">
    <property type="term" value="C:EMC complex"/>
    <property type="evidence" value="ECO:0007669"/>
    <property type="project" value="UniProtKB-UniRule"/>
</dbReference>
<evidence type="ECO:0000256" key="2">
    <source>
        <dbReference type="ARBA" id="ARBA00022803"/>
    </source>
</evidence>
<dbReference type="InterPro" id="IPR055217">
    <property type="entry name" value="TPR_EMC2"/>
</dbReference>
<organism evidence="6 7">
    <name type="scientific">Elaphomyces granulatus</name>
    <dbReference type="NCBI Taxonomy" id="519963"/>
    <lineage>
        <taxon>Eukaryota</taxon>
        <taxon>Fungi</taxon>
        <taxon>Dikarya</taxon>
        <taxon>Ascomycota</taxon>
        <taxon>Pezizomycotina</taxon>
        <taxon>Eurotiomycetes</taxon>
        <taxon>Eurotiomycetidae</taxon>
        <taxon>Eurotiales</taxon>
        <taxon>Elaphomycetaceae</taxon>
        <taxon>Elaphomyces</taxon>
    </lineage>
</organism>
<dbReference type="SUPFAM" id="SSF48452">
    <property type="entry name" value="TPR-like"/>
    <property type="match status" value="1"/>
</dbReference>
<gene>
    <name evidence="6" type="ORF">Egran_00530</name>
</gene>
<evidence type="ECO:0000256" key="4">
    <source>
        <dbReference type="RuleBase" id="RU367091"/>
    </source>
</evidence>
<keyword evidence="2 3" id="KW-0802">TPR repeat</keyword>
<comment type="similarity">
    <text evidence="4">Belongs to the EMC2 family.</text>
</comment>